<evidence type="ECO:0000256" key="1">
    <source>
        <dbReference type="ARBA" id="ARBA00022827"/>
    </source>
</evidence>
<keyword evidence="5" id="KW-1185">Reference proteome</keyword>
<reference evidence="4 5" key="1">
    <citation type="submission" date="2019-05" db="EMBL/GenBank/DDBJ databases">
        <title>Thiomicrorhabdus sediminis sp. nov, a novel sulfur-oxidizing bacterium isolated from coastal sediment.</title>
        <authorList>
            <person name="Liu X."/>
        </authorList>
    </citation>
    <scope>NUCLEOTIDE SEQUENCE [LARGE SCALE GENOMIC DNA]</scope>
    <source>
        <strain evidence="4 5">G1</strain>
    </source>
</reference>
<protein>
    <submittedName>
        <fullName evidence="4">FAD-binding oxidoreductase</fullName>
    </submittedName>
</protein>
<dbReference type="GO" id="GO:0003885">
    <property type="term" value="F:D-arabinono-1,4-lactone oxidase activity"/>
    <property type="evidence" value="ECO:0007669"/>
    <property type="project" value="InterPro"/>
</dbReference>
<dbReference type="Proteomes" id="UP000304864">
    <property type="component" value="Chromosome"/>
</dbReference>
<dbReference type="InterPro" id="IPR010031">
    <property type="entry name" value="FAD_lactone_oxidase-like"/>
</dbReference>
<organism evidence="4 5">
    <name type="scientific">Thiomicrorhabdus sediminis</name>
    <dbReference type="NCBI Taxonomy" id="2580412"/>
    <lineage>
        <taxon>Bacteria</taxon>
        <taxon>Pseudomonadati</taxon>
        <taxon>Pseudomonadota</taxon>
        <taxon>Gammaproteobacteria</taxon>
        <taxon>Thiotrichales</taxon>
        <taxon>Piscirickettsiaceae</taxon>
        <taxon>Thiomicrorhabdus</taxon>
    </lineage>
</organism>
<evidence type="ECO:0000256" key="2">
    <source>
        <dbReference type="ARBA" id="ARBA00023002"/>
    </source>
</evidence>
<dbReference type="InterPro" id="IPR036318">
    <property type="entry name" value="FAD-bd_PCMH-like_sf"/>
</dbReference>
<dbReference type="InterPro" id="IPR016166">
    <property type="entry name" value="FAD-bd_PCMH"/>
</dbReference>
<keyword evidence="1" id="KW-0274">FAD</keyword>
<dbReference type="Pfam" id="PF01565">
    <property type="entry name" value="FAD_binding_4"/>
    <property type="match status" value="1"/>
</dbReference>
<dbReference type="PROSITE" id="PS51387">
    <property type="entry name" value="FAD_PCMH"/>
    <property type="match status" value="1"/>
</dbReference>
<dbReference type="EMBL" id="CP040602">
    <property type="protein sequence ID" value="QCU90679.1"/>
    <property type="molecule type" value="Genomic_DNA"/>
</dbReference>
<dbReference type="InterPro" id="IPR016169">
    <property type="entry name" value="FAD-bd_PCMH_sub2"/>
</dbReference>
<proteinExistence type="predicted"/>
<dbReference type="AlphaFoldDB" id="A0A4P9K6P2"/>
<dbReference type="RefSeq" id="WP_138565353.1">
    <property type="nucleotide sequence ID" value="NZ_CP040602.1"/>
</dbReference>
<gene>
    <name evidence="4" type="ORF">FE785_08565</name>
</gene>
<evidence type="ECO:0000259" key="3">
    <source>
        <dbReference type="PROSITE" id="PS51387"/>
    </source>
</evidence>
<dbReference type="InterPro" id="IPR006094">
    <property type="entry name" value="Oxid_FAD_bind_N"/>
</dbReference>
<dbReference type="GO" id="GO:0016020">
    <property type="term" value="C:membrane"/>
    <property type="evidence" value="ECO:0007669"/>
    <property type="project" value="InterPro"/>
</dbReference>
<dbReference type="SUPFAM" id="SSF56176">
    <property type="entry name" value="FAD-binding/transporter-associated domain-like"/>
    <property type="match status" value="1"/>
</dbReference>
<feature type="domain" description="FAD-binding PCMH-type" evidence="3">
    <location>
        <begin position="13"/>
        <end position="179"/>
    </location>
</feature>
<dbReference type="Pfam" id="PF04030">
    <property type="entry name" value="ALO"/>
    <property type="match status" value="1"/>
</dbReference>
<dbReference type="PANTHER" id="PTHR43762:SF1">
    <property type="entry name" value="D-ARABINONO-1,4-LACTONE OXIDASE"/>
    <property type="match status" value="1"/>
</dbReference>
<evidence type="ECO:0000313" key="4">
    <source>
        <dbReference type="EMBL" id="QCU90679.1"/>
    </source>
</evidence>
<name>A0A4P9K6P2_9GAMM</name>
<accession>A0A4P9K6P2</accession>
<evidence type="ECO:0000313" key="5">
    <source>
        <dbReference type="Proteomes" id="UP000304864"/>
    </source>
</evidence>
<keyword evidence="1" id="KW-0285">Flavoprotein</keyword>
<dbReference type="KEGG" id="thig:FE785_08565"/>
<sequence length="444" mass="50010">MNHVSKISGWGRYPQIDSQALPANSMQQVQLHIAQSGSLLARGLGRSYGDSSLSERHIPMQRLDYFIDFDDNTGDLLCSAGVSLAEILEHFVPLGWFLPVTPGTQFVTIGGAIASDVHGKNHHLHGSFCEHINFLKICLANGEMVRCSANENSALFHATCGGMGLTGIIVEASLRLIPINNRFIAETTLKTANLSETLQSFEQTQDFTYSVAWIDCLAKGANLGRSLIMLGEHAGDEADQLYARDLSKQINKGQLSMPFNLPQFTLNRYSIKAFNSLYYHRVTSPKSERIVDYQPYFYPLDKIAHWNRMYGKSGFVQYQFVIPKEAGQEGLHKILHEIAQSQRGSFLAVLKLFGKGNDNLLSFPQQGYTLALDFKLDNNLFAFLQRLDAIVLDYGGRIYLTKDARMSEQTFKQSYPRWQEFQEVREHYGALEKFNSLQSQRLGL</sequence>
<dbReference type="GO" id="GO:0071949">
    <property type="term" value="F:FAD binding"/>
    <property type="evidence" value="ECO:0007669"/>
    <property type="project" value="InterPro"/>
</dbReference>
<dbReference type="OrthoDB" id="143770at2"/>
<dbReference type="PANTHER" id="PTHR43762">
    <property type="entry name" value="L-GULONOLACTONE OXIDASE"/>
    <property type="match status" value="1"/>
</dbReference>
<dbReference type="InterPro" id="IPR007173">
    <property type="entry name" value="ALO_C"/>
</dbReference>
<keyword evidence="2" id="KW-0560">Oxidoreductase</keyword>
<dbReference type="Gene3D" id="3.30.465.10">
    <property type="match status" value="1"/>
</dbReference>